<evidence type="ECO:0000256" key="6">
    <source>
        <dbReference type="ARBA" id="ARBA00022741"/>
    </source>
</evidence>
<dbReference type="GO" id="GO:0000049">
    <property type="term" value="F:tRNA binding"/>
    <property type="evidence" value="ECO:0007669"/>
    <property type="project" value="UniProtKB-KW"/>
</dbReference>
<feature type="binding site" evidence="12">
    <location>
        <position position="611"/>
    </location>
    <ligand>
        <name>Zn(2+)</name>
        <dbReference type="ChEBI" id="CHEBI:29105"/>
    </ligand>
</feature>
<dbReference type="EMBL" id="CP009501">
    <property type="protein sequence ID" value="AKB13718.1"/>
    <property type="molecule type" value="Genomic_DNA"/>
</dbReference>
<keyword evidence="4 12" id="KW-0436">Ligase</keyword>
<dbReference type="InterPro" id="IPR009000">
    <property type="entry name" value="Transl_B-barrel_sf"/>
</dbReference>
<keyword evidence="7 12" id="KW-0862">Zinc</keyword>
<dbReference type="Gene3D" id="3.30.980.10">
    <property type="entry name" value="Threonyl-trna Synthetase, Chain A, domain 2"/>
    <property type="match status" value="1"/>
</dbReference>
<dbReference type="Gene3D" id="3.10.310.40">
    <property type="match status" value="1"/>
</dbReference>
<evidence type="ECO:0000256" key="5">
    <source>
        <dbReference type="ARBA" id="ARBA00022723"/>
    </source>
</evidence>
<dbReference type="SUPFAM" id="SSF55681">
    <property type="entry name" value="Class II aaRS and biotin synthetases"/>
    <property type="match status" value="1"/>
</dbReference>
<comment type="function">
    <text evidence="12">Catalyzes the attachment of alanine to tRNA(Ala) in a two-step reaction: alanine is first activated by ATP to form Ala-AMP and then transferred to the acceptor end of tRNA(Ala). Also edits incorrectly charged Ser-tRNA(Ala) and Gly-tRNA(Ala) via its editing domain.</text>
</comment>
<keyword evidence="8 12" id="KW-0067">ATP-binding</keyword>
<evidence type="ECO:0000256" key="11">
    <source>
        <dbReference type="ARBA" id="ARBA00023146"/>
    </source>
</evidence>
<keyword evidence="5 12" id="KW-0479">Metal-binding</keyword>
<comment type="domain">
    <text evidence="12">Consists of three domains; the N-terminal catalytic domain, the editing domain and the C-terminal C-Ala domain. The editing domain removes incorrectly charged amino acids, while the C-Ala domain, along with tRNA(Ala), serves as a bridge to cooperatively bring together the editing and aminoacylation centers thus stimulating deacylation of misacylated tRNAs.</text>
</comment>
<dbReference type="GO" id="GO:0002161">
    <property type="term" value="F:aminoacyl-tRNA deacylase activity"/>
    <property type="evidence" value="ECO:0007669"/>
    <property type="project" value="TreeGrafter"/>
</dbReference>
<dbReference type="SMART" id="SM00863">
    <property type="entry name" value="tRNA_SAD"/>
    <property type="match status" value="1"/>
</dbReference>
<dbReference type="Pfam" id="PF02272">
    <property type="entry name" value="DHHA1"/>
    <property type="match status" value="1"/>
</dbReference>
<name>A0A0E3KQ26_METTT</name>
<dbReference type="Gene3D" id="3.30.930.10">
    <property type="entry name" value="Bira Bifunctional Protein, Domain 2"/>
    <property type="match status" value="1"/>
</dbReference>
<dbReference type="GO" id="GO:0005524">
    <property type="term" value="F:ATP binding"/>
    <property type="evidence" value="ECO:0007669"/>
    <property type="project" value="UniProtKB-UniRule"/>
</dbReference>
<dbReference type="GO" id="GO:0006419">
    <property type="term" value="P:alanyl-tRNA aminoacylation"/>
    <property type="evidence" value="ECO:0007669"/>
    <property type="project" value="UniProtKB-UniRule"/>
</dbReference>
<dbReference type="HAMAP" id="MF_00036_A">
    <property type="entry name" value="Ala_tRNA_synth_A"/>
    <property type="match status" value="1"/>
</dbReference>
<evidence type="ECO:0000256" key="3">
    <source>
        <dbReference type="ARBA" id="ARBA00022555"/>
    </source>
</evidence>
<evidence type="ECO:0000256" key="4">
    <source>
        <dbReference type="ARBA" id="ARBA00022598"/>
    </source>
</evidence>
<keyword evidence="2 12" id="KW-0963">Cytoplasm</keyword>
<dbReference type="InterPro" id="IPR018165">
    <property type="entry name" value="Ala-tRNA-synth_IIc_core"/>
</dbReference>
<dbReference type="InterPro" id="IPR018163">
    <property type="entry name" value="Thr/Ala-tRNA-synth_IIc_edit"/>
</dbReference>
<feature type="domain" description="Alanyl-transfer RNA synthetases family profile" evidence="14">
    <location>
        <begin position="58"/>
        <end position="757"/>
    </location>
</feature>
<dbReference type="InterPro" id="IPR018164">
    <property type="entry name" value="Ala-tRNA-synth_IIc_N"/>
</dbReference>
<reference evidence="15 16" key="1">
    <citation type="submission" date="2014-07" db="EMBL/GenBank/DDBJ databases">
        <title>Methanogenic archaea and the global carbon cycle.</title>
        <authorList>
            <person name="Henriksen J.R."/>
            <person name="Luke J."/>
            <person name="Reinhart S."/>
            <person name="Benedict M.N."/>
            <person name="Youngblut N.D."/>
            <person name="Metcalf M.E."/>
            <person name="Whitaker R.J."/>
            <person name="Metcalf W.W."/>
        </authorList>
    </citation>
    <scope>NUCLEOTIDE SEQUENCE [LARGE SCALE GENOMIC DNA]</scope>
    <source>
        <strain evidence="16">ATCC 43570 / DSM 1825 / OCM 12 / VKM B-1830 / TM-1</strain>
    </source>
</reference>
<dbReference type="NCBIfam" id="TIGR00344">
    <property type="entry name" value="alaS"/>
    <property type="match status" value="1"/>
</dbReference>
<dbReference type="AlphaFoldDB" id="A0A0E3KQ26"/>
<evidence type="ECO:0000256" key="7">
    <source>
        <dbReference type="ARBA" id="ARBA00022833"/>
    </source>
</evidence>
<comment type="catalytic activity">
    <reaction evidence="12">
        <text>tRNA(Ala) + L-alanine + ATP = L-alanyl-tRNA(Ala) + AMP + diphosphate</text>
        <dbReference type="Rhea" id="RHEA:12540"/>
        <dbReference type="Rhea" id="RHEA-COMP:9657"/>
        <dbReference type="Rhea" id="RHEA-COMP:9923"/>
        <dbReference type="ChEBI" id="CHEBI:30616"/>
        <dbReference type="ChEBI" id="CHEBI:33019"/>
        <dbReference type="ChEBI" id="CHEBI:57972"/>
        <dbReference type="ChEBI" id="CHEBI:78442"/>
        <dbReference type="ChEBI" id="CHEBI:78497"/>
        <dbReference type="ChEBI" id="CHEBI:456215"/>
        <dbReference type="EC" id="6.1.1.7"/>
    </reaction>
</comment>
<feature type="coiled-coil region" evidence="13">
    <location>
        <begin position="780"/>
        <end position="807"/>
    </location>
</feature>
<dbReference type="Pfam" id="PF07973">
    <property type="entry name" value="tRNA_SAD"/>
    <property type="match status" value="1"/>
</dbReference>
<comment type="cofactor">
    <cofactor evidence="12">
        <name>Zn(2+)</name>
        <dbReference type="ChEBI" id="CHEBI:29105"/>
    </cofactor>
    <text evidence="12">Binds 1 zinc ion per subunit.</text>
</comment>
<evidence type="ECO:0000256" key="8">
    <source>
        <dbReference type="ARBA" id="ARBA00022840"/>
    </source>
</evidence>
<keyword evidence="13" id="KW-0175">Coiled coil</keyword>
<evidence type="ECO:0000313" key="16">
    <source>
        <dbReference type="Proteomes" id="UP000066529"/>
    </source>
</evidence>
<evidence type="ECO:0000256" key="10">
    <source>
        <dbReference type="ARBA" id="ARBA00022917"/>
    </source>
</evidence>
<dbReference type="PROSITE" id="PS50860">
    <property type="entry name" value="AA_TRNA_LIGASE_II_ALA"/>
    <property type="match status" value="1"/>
</dbReference>
<dbReference type="OrthoDB" id="7506at2157"/>
<dbReference type="KEGG" id="mthr:MSTHT_1960"/>
<accession>A0A0E3KQ26</accession>
<dbReference type="SUPFAM" id="SSF101353">
    <property type="entry name" value="Putative anticodon-binding domain of alanyl-tRNA synthetase (AlaRS)"/>
    <property type="match status" value="1"/>
</dbReference>
<dbReference type="SUPFAM" id="SSF50447">
    <property type="entry name" value="Translation proteins"/>
    <property type="match status" value="1"/>
</dbReference>
<keyword evidence="10 12" id="KW-0648">Protein biosynthesis</keyword>
<evidence type="ECO:0000256" key="9">
    <source>
        <dbReference type="ARBA" id="ARBA00022884"/>
    </source>
</evidence>
<protein>
    <recommendedName>
        <fullName evidence="12">Alanine--tRNA ligase</fullName>
        <ecNumber evidence="12">6.1.1.7</ecNumber>
    </recommendedName>
    <alternativeName>
        <fullName evidence="12">Alanyl-tRNA synthetase</fullName>
        <shortName evidence="12">AlaRS</shortName>
    </alternativeName>
</protein>
<keyword evidence="11 12" id="KW-0030">Aminoacyl-tRNA synthetase</keyword>
<dbReference type="InterPro" id="IPR022429">
    <property type="entry name" value="Ala-tRNA_lgiase_arc"/>
</dbReference>
<dbReference type="Gene3D" id="2.40.30.130">
    <property type="match status" value="1"/>
</dbReference>
<dbReference type="PRINTS" id="PR00980">
    <property type="entry name" value="TRNASYNTHALA"/>
</dbReference>
<dbReference type="GO" id="GO:0008270">
    <property type="term" value="F:zinc ion binding"/>
    <property type="evidence" value="ECO:0007669"/>
    <property type="project" value="UniProtKB-UniRule"/>
</dbReference>
<dbReference type="FunFam" id="3.30.54.20:FF:000005">
    <property type="entry name" value="Alanine--tRNA ligase"/>
    <property type="match status" value="1"/>
</dbReference>
<dbReference type="FunFam" id="2.40.30.130:FF:000028">
    <property type="entry name" value="Alanine--tRNA ligase"/>
    <property type="match status" value="1"/>
</dbReference>
<dbReference type="FunFam" id="3.30.930.10:FF:000056">
    <property type="entry name" value="Alanine--tRNA ligase"/>
    <property type="match status" value="1"/>
</dbReference>
<dbReference type="EC" id="6.1.1.7" evidence="12"/>
<dbReference type="PATRIC" id="fig|523844.20.peg.2422"/>
<dbReference type="InterPro" id="IPR045864">
    <property type="entry name" value="aa-tRNA-synth_II/BPL/LPL"/>
</dbReference>
<dbReference type="Gene3D" id="3.30.54.20">
    <property type="match status" value="1"/>
</dbReference>
<dbReference type="PANTHER" id="PTHR11777">
    <property type="entry name" value="ALANYL-TRNA SYNTHETASE"/>
    <property type="match status" value="1"/>
</dbReference>
<sequence>MLEDEYQLEFFKNNGFVRKQCPSCGKFFWTRDLDRETCGDAPCDPYSFIGNPVFSREFDISQMREYYLSFFEERGHTRIDRYPVVARWRDDIYLTIASIADFQPFVTSGQVPPPANPLTISQPCIRLNDLDSVGRSGRHLTNFEMMAHHAFNKRDHEIYWKEHTLELCDELLNSLKVDPFAVSYKEEPWAGGGNAGPCVEVIVHGLELATLVFMDLKADKKGDILIKGETYSKMDNYIVDTGYGLERFVWASKGSPTIYDALFPGIVNELMGLAGLEHELDNSEYANILAQNARLAGLMDVSEKANLMELRKQVASSIGMTVDKLSAIMEPVEKVYAITDHTRCLTFMLGDGVIPSNVKAGYLARLVLRRTLRMMDDLDIRIPLSEIVDMHIRNMPEYPEFRDNFPIIQDILELEEEKFNNTMERGRRIIQKSASHFKKTGGKIPLSQLTELYDSHGIPPEMAKEVAAEIGVDVEFPDNFYSLIGELHNKAEEKEEDIVPFADRIKHLPKTKRSFYDEPTRMEFEAVVLDVFDNNIVLDNTFFYAEGGGQPSDLGTITAGYVVYKVVDVQVYDGVIVHTVESPDGELEISKGDIVTGKVDERRRMTLARHHTATHIVNDAARKVLGKHIWQAGAQKFEDHSRLDLSHYKHISPEEIRQIELLANLTVMENKRVVTEWMPRTEAEQQYGFGLYQGGVPPGDKIRIVKVGDDVEACGGTHCVSTGVVGPIKILKTERIQDGVERIEFAAGTAAVRAMQKIDSLLTDSAKILSVPPEQLPASVERFFGEWKDLKKENERLKEELARARVYKLLGEAYETAGLKVIAEFIPGSDSLELQKIATEFLKHEDVVTLLASDVGGAKLVASAGQKALNCGINAGTLVREMSKLVSGGGGGKPALAMGGGTDPSRIQDALARGLELVKETVYKEACR</sequence>
<dbReference type="InterPro" id="IPR050058">
    <property type="entry name" value="Ala-tRNA_ligase"/>
</dbReference>
<dbReference type="InterPro" id="IPR003156">
    <property type="entry name" value="DHHA1_dom"/>
</dbReference>
<dbReference type="PANTHER" id="PTHR11777:SF9">
    <property type="entry name" value="ALANINE--TRNA LIGASE, CYTOPLASMIC"/>
    <property type="match status" value="1"/>
</dbReference>
<comment type="similarity">
    <text evidence="1 12">Belongs to the class-II aminoacyl-tRNA synthetase family.</text>
</comment>
<evidence type="ECO:0000313" key="15">
    <source>
        <dbReference type="EMBL" id="AKB13718.1"/>
    </source>
</evidence>
<feature type="binding site" evidence="12">
    <location>
        <position position="718"/>
    </location>
    <ligand>
        <name>Zn(2+)</name>
        <dbReference type="ChEBI" id="CHEBI:29105"/>
    </ligand>
</feature>
<dbReference type="GeneID" id="24848941"/>
<dbReference type="HOGENOM" id="CLU_004485_4_0_2"/>
<dbReference type="Gene3D" id="6.10.250.550">
    <property type="match status" value="1"/>
</dbReference>
<dbReference type="CDD" id="cd00673">
    <property type="entry name" value="AlaRS_core"/>
    <property type="match status" value="1"/>
</dbReference>
<dbReference type="GO" id="GO:0004813">
    <property type="term" value="F:alanine-tRNA ligase activity"/>
    <property type="evidence" value="ECO:0007669"/>
    <property type="project" value="UniProtKB-UniRule"/>
</dbReference>
<keyword evidence="6 12" id="KW-0547">Nucleotide-binding</keyword>
<dbReference type="STRING" id="523844.MSTHT_1960"/>
<dbReference type="InterPro" id="IPR002318">
    <property type="entry name" value="Ala-tRNA-lgiase_IIc"/>
</dbReference>
<dbReference type="NCBIfam" id="TIGR03683">
    <property type="entry name" value="A-tRNA_syn_arch"/>
    <property type="match status" value="1"/>
</dbReference>
<feature type="binding site" evidence="12">
    <location>
        <position position="714"/>
    </location>
    <ligand>
        <name>Zn(2+)</name>
        <dbReference type="ChEBI" id="CHEBI:29105"/>
    </ligand>
</feature>
<evidence type="ECO:0000256" key="12">
    <source>
        <dbReference type="HAMAP-Rule" id="MF_00036"/>
    </source>
</evidence>
<dbReference type="RefSeq" id="WP_048167719.1">
    <property type="nucleotide sequence ID" value="NZ_CP009501.1"/>
</dbReference>
<organism evidence="15 16">
    <name type="scientific">Methanosarcina thermophila (strain ATCC 43570 / DSM 1825 / OCM 12 / VKM B-1830 / TM-1)</name>
    <dbReference type="NCBI Taxonomy" id="523844"/>
    <lineage>
        <taxon>Archaea</taxon>
        <taxon>Methanobacteriati</taxon>
        <taxon>Methanobacteriota</taxon>
        <taxon>Stenosarchaea group</taxon>
        <taxon>Methanomicrobia</taxon>
        <taxon>Methanosarcinales</taxon>
        <taxon>Methanosarcinaceae</taxon>
        <taxon>Methanosarcina</taxon>
    </lineage>
</organism>
<evidence type="ECO:0000256" key="2">
    <source>
        <dbReference type="ARBA" id="ARBA00022490"/>
    </source>
</evidence>
<dbReference type="Pfam" id="PF01411">
    <property type="entry name" value="tRNA-synt_2c"/>
    <property type="match status" value="1"/>
</dbReference>
<dbReference type="InterPro" id="IPR018162">
    <property type="entry name" value="Ala-tRNA-ligase_IIc_anticod-bd"/>
</dbReference>
<keyword evidence="3 12" id="KW-0820">tRNA-binding</keyword>
<dbReference type="Proteomes" id="UP000066529">
    <property type="component" value="Chromosome"/>
</dbReference>
<comment type="subcellular location">
    <subcellularLocation>
        <location evidence="12">Cytoplasm</location>
    </subcellularLocation>
</comment>
<dbReference type="FunFam" id="3.30.980.10:FF:000004">
    <property type="entry name" value="Alanine--tRNA ligase, cytoplasmic"/>
    <property type="match status" value="1"/>
</dbReference>
<feature type="binding site" evidence="12">
    <location>
        <position position="615"/>
    </location>
    <ligand>
        <name>Zn(2+)</name>
        <dbReference type="ChEBI" id="CHEBI:29105"/>
    </ligand>
</feature>
<gene>
    <name evidence="12" type="primary">alaS</name>
    <name evidence="15" type="ORF">MSTHT_1960</name>
</gene>
<evidence type="ECO:0000256" key="1">
    <source>
        <dbReference type="ARBA" id="ARBA00008226"/>
    </source>
</evidence>
<dbReference type="FunFam" id="3.10.310.40:FF:000001">
    <property type="entry name" value="Alanine--tRNA ligase"/>
    <property type="match status" value="1"/>
</dbReference>
<evidence type="ECO:0000256" key="13">
    <source>
        <dbReference type="SAM" id="Coils"/>
    </source>
</evidence>
<dbReference type="GO" id="GO:0005737">
    <property type="term" value="C:cytoplasm"/>
    <property type="evidence" value="ECO:0007669"/>
    <property type="project" value="UniProtKB-SubCell"/>
</dbReference>
<evidence type="ECO:0000259" key="14">
    <source>
        <dbReference type="PROSITE" id="PS50860"/>
    </source>
</evidence>
<keyword evidence="9 12" id="KW-0694">RNA-binding</keyword>
<proteinExistence type="inferred from homology"/>
<dbReference type="InterPro" id="IPR012947">
    <property type="entry name" value="tRNA_SAD"/>
</dbReference>
<dbReference type="SUPFAM" id="SSF55186">
    <property type="entry name" value="ThrRS/AlaRS common domain"/>
    <property type="match status" value="1"/>
</dbReference>